<keyword evidence="8" id="KW-1185">Reference proteome</keyword>
<dbReference type="EMBL" id="BAAAUF010000048">
    <property type="protein sequence ID" value="GAA3059733.1"/>
    <property type="molecule type" value="Genomic_DNA"/>
</dbReference>
<evidence type="ECO:0000256" key="3">
    <source>
        <dbReference type="ARBA" id="ARBA00023163"/>
    </source>
</evidence>
<evidence type="ECO:0000256" key="5">
    <source>
        <dbReference type="SAM" id="MobiDB-lite"/>
    </source>
</evidence>
<evidence type="ECO:0000313" key="8">
    <source>
        <dbReference type="Proteomes" id="UP001501532"/>
    </source>
</evidence>
<gene>
    <name evidence="7" type="ORF">GCM10010448_48820</name>
</gene>
<comment type="caution">
    <text evidence="7">The sequence shown here is derived from an EMBL/GenBank/DDBJ whole genome shotgun (WGS) entry which is preliminary data.</text>
</comment>
<dbReference type="PROSITE" id="PS50977">
    <property type="entry name" value="HTH_TETR_2"/>
    <property type="match status" value="1"/>
</dbReference>
<dbReference type="InterPro" id="IPR041347">
    <property type="entry name" value="MftR_C"/>
</dbReference>
<feature type="region of interest" description="Disordered" evidence="5">
    <location>
        <begin position="89"/>
        <end position="111"/>
    </location>
</feature>
<evidence type="ECO:0000259" key="6">
    <source>
        <dbReference type="PROSITE" id="PS50977"/>
    </source>
</evidence>
<keyword evidence="1" id="KW-0805">Transcription regulation</keyword>
<protein>
    <submittedName>
        <fullName evidence="7">TetR family transcriptional regulator</fullName>
    </submittedName>
</protein>
<dbReference type="PANTHER" id="PTHR30055:SF238">
    <property type="entry name" value="MYCOFACTOCIN BIOSYNTHESIS TRANSCRIPTIONAL REGULATOR MFTR-RELATED"/>
    <property type="match status" value="1"/>
</dbReference>
<feature type="DNA-binding region" description="H-T-H motif" evidence="4">
    <location>
        <begin position="63"/>
        <end position="82"/>
    </location>
</feature>
<evidence type="ECO:0000313" key="7">
    <source>
        <dbReference type="EMBL" id="GAA3059733.1"/>
    </source>
</evidence>
<keyword evidence="2 4" id="KW-0238">DNA-binding</keyword>
<organism evidence="7 8">
    <name type="scientific">Streptomyces glomeratus</name>
    <dbReference type="NCBI Taxonomy" id="284452"/>
    <lineage>
        <taxon>Bacteria</taxon>
        <taxon>Bacillati</taxon>
        <taxon>Actinomycetota</taxon>
        <taxon>Actinomycetes</taxon>
        <taxon>Kitasatosporales</taxon>
        <taxon>Streptomycetaceae</taxon>
        <taxon>Streptomyces</taxon>
    </lineage>
</organism>
<reference evidence="8" key="1">
    <citation type="journal article" date="2019" name="Int. J. Syst. Evol. Microbiol.">
        <title>The Global Catalogue of Microorganisms (GCM) 10K type strain sequencing project: providing services to taxonomists for standard genome sequencing and annotation.</title>
        <authorList>
            <consortium name="The Broad Institute Genomics Platform"/>
            <consortium name="The Broad Institute Genome Sequencing Center for Infectious Disease"/>
            <person name="Wu L."/>
            <person name="Ma J."/>
        </authorList>
    </citation>
    <scope>NUCLEOTIDE SEQUENCE [LARGE SCALE GENOMIC DNA]</scope>
    <source>
        <strain evidence="8">JCM 9091</strain>
    </source>
</reference>
<dbReference type="Gene3D" id="1.10.10.60">
    <property type="entry name" value="Homeodomain-like"/>
    <property type="match status" value="1"/>
</dbReference>
<proteinExistence type="predicted"/>
<dbReference type="PRINTS" id="PR00455">
    <property type="entry name" value="HTHTETR"/>
</dbReference>
<name>A0ABP6LVR9_9ACTN</name>
<dbReference type="SUPFAM" id="SSF46689">
    <property type="entry name" value="Homeodomain-like"/>
    <property type="match status" value="1"/>
</dbReference>
<dbReference type="InterPro" id="IPR009057">
    <property type="entry name" value="Homeodomain-like_sf"/>
</dbReference>
<dbReference type="InterPro" id="IPR050109">
    <property type="entry name" value="HTH-type_TetR-like_transc_reg"/>
</dbReference>
<dbReference type="Pfam" id="PF17754">
    <property type="entry name" value="TetR_C_14"/>
    <property type="match status" value="1"/>
</dbReference>
<feature type="domain" description="HTH tetR-type" evidence="6">
    <location>
        <begin position="40"/>
        <end position="100"/>
    </location>
</feature>
<evidence type="ECO:0000256" key="4">
    <source>
        <dbReference type="PROSITE-ProRule" id="PRU00335"/>
    </source>
</evidence>
<dbReference type="InterPro" id="IPR001647">
    <property type="entry name" value="HTH_TetR"/>
</dbReference>
<dbReference type="Gene3D" id="1.10.357.10">
    <property type="entry name" value="Tetracycline Repressor, domain 2"/>
    <property type="match status" value="1"/>
</dbReference>
<keyword evidence="3" id="KW-0804">Transcription</keyword>
<dbReference type="Proteomes" id="UP001501532">
    <property type="component" value="Unassembled WGS sequence"/>
</dbReference>
<accession>A0ABP6LVR9</accession>
<evidence type="ECO:0000256" key="2">
    <source>
        <dbReference type="ARBA" id="ARBA00023125"/>
    </source>
</evidence>
<dbReference type="Pfam" id="PF00440">
    <property type="entry name" value="TetR_N"/>
    <property type="match status" value="1"/>
</dbReference>
<sequence>MVRECHHLPFGTKSLFYNNRLLRKVHDMTTRPGLRERKKAKTRRLLRQEALRLFAEQGYDHTTVEQICDAAEVSPSTFFRYFPTKEDVVLGDDHDPPPPPPATRRDPWEPPTDVVRATLFDLLEQRIGQDRDTMLARLRLVSRVQPLRARMWQQQEAGVARTATLLAERAGRDANAYDVRVTAAALTAVTTETLMYWADHNGEPDLTDLFTRALTHLGGLTL</sequence>
<evidence type="ECO:0000256" key="1">
    <source>
        <dbReference type="ARBA" id="ARBA00023015"/>
    </source>
</evidence>
<dbReference type="PANTHER" id="PTHR30055">
    <property type="entry name" value="HTH-TYPE TRANSCRIPTIONAL REGULATOR RUTR"/>
    <property type="match status" value="1"/>
</dbReference>